<dbReference type="EMBL" id="JBHSCN010000005">
    <property type="protein sequence ID" value="MFC4243541.1"/>
    <property type="molecule type" value="Genomic_DNA"/>
</dbReference>
<feature type="coiled-coil region" evidence="2">
    <location>
        <begin position="65"/>
        <end position="92"/>
    </location>
</feature>
<dbReference type="InterPro" id="IPR012337">
    <property type="entry name" value="RNaseH-like_sf"/>
</dbReference>
<dbReference type="PANTHER" id="PTHR46889:SF4">
    <property type="entry name" value="TRANSPOSASE INSO FOR INSERTION SEQUENCE ELEMENT IS911B-RELATED"/>
    <property type="match status" value="1"/>
</dbReference>
<organism evidence="4 5">
    <name type="scientific">Gryllotalpicola reticulitermitis</name>
    <dbReference type="NCBI Taxonomy" id="1184153"/>
    <lineage>
        <taxon>Bacteria</taxon>
        <taxon>Bacillati</taxon>
        <taxon>Actinomycetota</taxon>
        <taxon>Actinomycetes</taxon>
        <taxon>Micrococcales</taxon>
        <taxon>Microbacteriaceae</taxon>
        <taxon>Gryllotalpicola</taxon>
    </lineage>
</organism>
<dbReference type="PANTHER" id="PTHR46889">
    <property type="entry name" value="TRANSPOSASE INSF FOR INSERTION SEQUENCE IS3B-RELATED"/>
    <property type="match status" value="1"/>
</dbReference>
<gene>
    <name evidence="4" type="ORF">ACFOYW_09155</name>
</gene>
<dbReference type="Proteomes" id="UP001595900">
    <property type="component" value="Unassembled WGS sequence"/>
</dbReference>
<name>A0ABV8Q5C7_9MICO</name>
<evidence type="ECO:0000313" key="4">
    <source>
        <dbReference type="EMBL" id="MFC4243541.1"/>
    </source>
</evidence>
<dbReference type="InterPro" id="IPR001584">
    <property type="entry name" value="Integrase_cat-core"/>
</dbReference>
<dbReference type="PROSITE" id="PS50994">
    <property type="entry name" value="INTEGRASE"/>
    <property type="match status" value="1"/>
</dbReference>
<dbReference type="Gene3D" id="1.10.10.10">
    <property type="entry name" value="Winged helix-like DNA-binding domain superfamily/Winged helix DNA-binding domain"/>
    <property type="match status" value="1"/>
</dbReference>
<dbReference type="InterPro" id="IPR036388">
    <property type="entry name" value="WH-like_DNA-bd_sf"/>
</dbReference>
<comment type="function">
    <text evidence="1">Involved in the transposition of the insertion sequence.</text>
</comment>
<dbReference type="Pfam" id="PF01527">
    <property type="entry name" value="HTH_Tnp_1"/>
    <property type="match status" value="1"/>
</dbReference>
<dbReference type="Pfam" id="PF13276">
    <property type="entry name" value="HTH_21"/>
    <property type="match status" value="1"/>
</dbReference>
<evidence type="ECO:0000256" key="1">
    <source>
        <dbReference type="ARBA" id="ARBA00002286"/>
    </source>
</evidence>
<dbReference type="NCBIfam" id="NF033516">
    <property type="entry name" value="transpos_IS3"/>
    <property type="match status" value="1"/>
</dbReference>
<dbReference type="SUPFAM" id="SSF53098">
    <property type="entry name" value="Ribonuclease H-like"/>
    <property type="match status" value="1"/>
</dbReference>
<evidence type="ECO:0000259" key="3">
    <source>
        <dbReference type="PROSITE" id="PS50994"/>
    </source>
</evidence>
<feature type="domain" description="Integrase catalytic" evidence="3">
    <location>
        <begin position="241"/>
        <end position="412"/>
    </location>
</feature>
<keyword evidence="5" id="KW-1185">Reference proteome</keyword>
<dbReference type="RefSeq" id="WP_390228614.1">
    <property type="nucleotide sequence ID" value="NZ_JBHSCN010000005.1"/>
</dbReference>
<evidence type="ECO:0000313" key="5">
    <source>
        <dbReference type="Proteomes" id="UP001595900"/>
    </source>
</evidence>
<dbReference type="InterPro" id="IPR025948">
    <property type="entry name" value="HTH-like_dom"/>
</dbReference>
<dbReference type="InterPro" id="IPR048020">
    <property type="entry name" value="Transpos_IS3"/>
</dbReference>
<comment type="caution">
    <text evidence="4">The sequence shown here is derived from an EMBL/GenBank/DDBJ whole genome shotgun (WGS) entry which is preliminary data.</text>
</comment>
<dbReference type="InterPro" id="IPR036397">
    <property type="entry name" value="RNaseH_sf"/>
</dbReference>
<sequence length="433" mass="47730">MAAPRKYSVELKERATRLAVEARRDPASKVGAIKRIADQLGINPEALRGWVRQAEVDAGEAPGVTTADAQRIAQLERENRELRRANEILKTASAFFAGGGARPQDQVAQVPARVAVEYIDGHRGRFGVEPICTVLREAGVRIAPSTYYAAKTRPPSARAVQDGQLSEEIAAAHRANLGVYGARKIHAALNRAGTQVARCTVERLMRAAGLQGVRRDKTRRTTIAAGAETPRPEDLVKREFGAMAPNRLWVADFTYIRTHAGWVYAAFVLDVHSRRVVGWQTSTSMRTDLALDALDMGLWERRKVGQDTTGLVHHSDAGVQYRAIRYTERLAEAEAVASIGTVGDSYDNAMAEALNSLFKAECIRNPMMRPKGGWASIRDVEIATAEWVDWYNHRRLHGEIGLVPPAEYETAYWAEYPVASYARDEVTATAATN</sequence>
<dbReference type="SUPFAM" id="SSF46689">
    <property type="entry name" value="Homeodomain-like"/>
    <property type="match status" value="1"/>
</dbReference>
<dbReference type="InterPro" id="IPR050900">
    <property type="entry name" value="Transposase_IS3/IS150/IS904"/>
</dbReference>
<proteinExistence type="predicted"/>
<dbReference type="Gene3D" id="3.30.420.10">
    <property type="entry name" value="Ribonuclease H-like superfamily/Ribonuclease H"/>
    <property type="match status" value="1"/>
</dbReference>
<dbReference type="InterPro" id="IPR002514">
    <property type="entry name" value="Transposase_8"/>
</dbReference>
<evidence type="ECO:0000256" key="2">
    <source>
        <dbReference type="SAM" id="Coils"/>
    </source>
</evidence>
<keyword evidence="2" id="KW-0175">Coiled coil</keyword>
<protein>
    <submittedName>
        <fullName evidence="4">IS3 family transposase</fullName>
    </submittedName>
</protein>
<dbReference type="InterPro" id="IPR009057">
    <property type="entry name" value="Homeodomain-like_sf"/>
</dbReference>
<accession>A0ABV8Q5C7</accession>
<reference evidence="5" key="1">
    <citation type="journal article" date="2019" name="Int. J. Syst. Evol. Microbiol.">
        <title>The Global Catalogue of Microorganisms (GCM) 10K type strain sequencing project: providing services to taxonomists for standard genome sequencing and annotation.</title>
        <authorList>
            <consortium name="The Broad Institute Genomics Platform"/>
            <consortium name="The Broad Institute Genome Sequencing Center for Infectious Disease"/>
            <person name="Wu L."/>
            <person name="Ma J."/>
        </authorList>
    </citation>
    <scope>NUCLEOTIDE SEQUENCE [LARGE SCALE GENOMIC DNA]</scope>
    <source>
        <strain evidence="5">CGMCC 1.10363</strain>
    </source>
</reference>
<dbReference type="Pfam" id="PF00665">
    <property type="entry name" value="rve"/>
    <property type="match status" value="1"/>
</dbReference>